<dbReference type="Pfam" id="PF06990">
    <property type="entry name" value="Gal-3-0_sulfotr"/>
    <property type="match status" value="1"/>
</dbReference>
<keyword evidence="3" id="KW-0808">Transferase</keyword>
<name>A0A7M7NDV5_STRPU</name>
<dbReference type="GO" id="GO:0009247">
    <property type="term" value="P:glycolipid biosynthetic process"/>
    <property type="evidence" value="ECO:0007669"/>
    <property type="project" value="InterPro"/>
</dbReference>
<dbReference type="InterPro" id="IPR027417">
    <property type="entry name" value="P-loop_NTPase"/>
</dbReference>
<feature type="region of interest" description="Disordered" evidence="10">
    <location>
        <begin position="1"/>
        <end position="29"/>
    </location>
</feature>
<comment type="subcellular location">
    <subcellularLocation>
        <location evidence="1">Golgi apparatus membrane</location>
        <topology evidence="1">Single-pass type II membrane protein</topology>
    </subcellularLocation>
</comment>
<evidence type="ECO:0008006" key="13">
    <source>
        <dbReference type="Google" id="ProtNLM"/>
    </source>
</evidence>
<proteinExistence type="inferred from homology"/>
<accession>A0A7M7NDV5</accession>
<dbReference type="KEGG" id="spu:105446322"/>
<evidence type="ECO:0000313" key="12">
    <source>
        <dbReference type="Proteomes" id="UP000007110"/>
    </source>
</evidence>
<dbReference type="GO" id="GO:0008146">
    <property type="term" value="F:sulfotransferase activity"/>
    <property type="evidence" value="ECO:0000318"/>
    <property type="project" value="GO_Central"/>
</dbReference>
<evidence type="ECO:0000256" key="8">
    <source>
        <dbReference type="ARBA" id="ARBA00023136"/>
    </source>
</evidence>
<reference evidence="11" key="2">
    <citation type="submission" date="2021-01" db="UniProtKB">
        <authorList>
            <consortium name="EnsemblMetazoa"/>
        </authorList>
    </citation>
    <scope>IDENTIFICATION</scope>
</reference>
<dbReference type="OMA" id="DIEWHIQ"/>
<dbReference type="InterPro" id="IPR009729">
    <property type="entry name" value="Gal-3-0_sulfotransfrase"/>
</dbReference>
<dbReference type="GO" id="GO:0000139">
    <property type="term" value="C:Golgi membrane"/>
    <property type="evidence" value="ECO:0007669"/>
    <property type="project" value="UniProtKB-SubCell"/>
</dbReference>
<reference evidence="12" key="1">
    <citation type="submission" date="2015-02" db="EMBL/GenBank/DDBJ databases">
        <title>Genome sequencing for Strongylocentrotus purpuratus.</title>
        <authorList>
            <person name="Murali S."/>
            <person name="Liu Y."/>
            <person name="Vee V."/>
            <person name="English A."/>
            <person name="Wang M."/>
            <person name="Skinner E."/>
            <person name="Han Y."/>
            <person name="Muzny D.M."/>
            <person name="Worley K.C."/>
            <person name="Gibbs R.A."/>
        </authorList>
    </citation>
    <scope>NUCLEOTIDE SEQUENCE</scope>
</reference>
<evidence type="ECO:0000256" key="4">
    <source>
        <dbReference type="ARBA" id="ARBA00022692"/>
    </source>
</evidence>
<keyword evidence="9" id="KW-0325">Glycoprotein</keyword>
<dbReference type="Gene3D" id="3.40.50.300">
    <property type="entry name" value="P-loop containing nucleotide triphosphate hydrolases"/>
    <property type="match status" value="1"/>
</dbReference>
<keyword evidence="4" id="KW-0812">Transmembrane</keyword>
<keyword evidence="5" id="KW-0735">Signal-anchor</keyword>
<dbReference type="InParanoid" id="A0A7M7NDV5"/>
<dbReference type="PANTHER" id="PTHR14647:SF86">
    <property type="entry name" value="GALACTOSE-3-O-SULFOTRANSFERASE"/>
    <property type="match status" value="1"/>
</dbReference>
<keyword evidence="12" id="KW-1185">Reference proteome</keyword>
<keyword evidence="7" id="KW-0333">Golgi apparatus</keyword>
<comment type="similarity">
    <text evidence="2">Belongs to the galactose-3-O-sulfotransferase family.</text>
</comment>
<dbReference type="AlphaFoldDB" id="A0A7M7NDV5"/>
<evidence type="ECO:0000256" key="7">
    <source>
        <dbReference type="ARBA" id="ARBA00023034"/>
    </source>
</evidence>
<organism evidence="11 12">
    <name type="scientific">Strongylocentrotus purpuratus</name>
    <name type="common">Purple sea urchin</name>
    <dbReference type="NCBI Taxonomy" id="7668"/>
    <lineage>
        <taxon>Eukaryota</taxon>
        <taxon>Metazoa</taxon>
        <taxon>Echinodermata</taxon>
        <taxon>Eleutherozoa</taxon>
        <taxon>Echinozoa</taxon>
        <taxon>Echinoidea</taxon>
        <taxon>Euechinoidea</taxon>
        <taxon>Echinacea</taxon>
        <taxon>Camarodonta</taxon>
        <taxon>Echinidea</taxon>
        <taxon>Strongylocentrotidae</taxon>
        <taxon>Strongylocentrotus</taxon>
    </lineage>
</organism>
<evidence type="ECO:0000256" key="3">
    <source>
        <dbReference type="ARBA" id="ARBA00022679"/>
    </source>
</evidence>
<dbReference type="EnsemblMetazoa" id="XM_030979041">
    <property type="protein sequence ID" value="XP_030834901"/>
    <property type="gene ID" value="LOC105446322"/>
</dbReference>
<evidence type="ECO:0000313" key="11">
    <source>
        <dbReference type="EnsemblMetazoa" id="XP_030834901"/>
    </source>
</evidence>
<sequence length="369" mass="42932">MDTRIGDQKGSPEMAPKRVSESVTSQTGTTCTPARDVVYIKVHKTASSTLQNIFYRFGDEKDLTFMLPANGFYVEGVDKFKPSGVLKPPPGKQYNILANHARFFYEDFKKIMPADTKFVTLIREAASHFSSVYSYRVLKRLYKVELEGFSLNPKFYFEKYDLNRKGRVYGGRDPELYDLGFDKKDMNSSTKVDNYIKFLDKKMDLVLLTEYFFESVILLKDLMCWDLQTIVHLNSKIRVPLGKEKGANTLQTNSTKADALTNRLNKWNDGDFKMYDHFNRTLWKKIEAYGRDRMESEIAELKDLTQRYEDECMSGIKVRDISYWSGPIGLKEYVIRKGKEQNMTCKRLGMSEPEFVDYLQKKHKTRLQG</sequence>
<evidence type="ECO:0000256" key="10">
    <source>
        <dbReference type="SAM" id="MobiDB-lite"/>
    </source>
</evidence>
<evidence type="ECO:0000256" key="5">
    <source>
        <dbReference type="ARBA" id="ARBA00022968"/>
    </source>
</evidence>
<dbReference type="SUPFAM" id="SSF52540">
    <property type="entry name" value="P-loop containing nucleoside triphosphate hydrolases"/>
    <property type="match status" value="1"/>
</dbReference>
<evidence type="ECO:0000256" key="1">
    <source>
        <dbReference type="ARBA" id="ARBA00004323"/>
    </source>
</evidence>
<dbReference type="RefSeq" id="XP_030834901.1">
    <property type="nucleotide sequence ID" value="XM_030979041.1"/>
</dbReference>
<dbReference type="GeneID" id="105446322"/>
<dbReference type="PANTHER" id="PTHR14647">
    <property type="entry name" value="GALACTOSE-3-O-SULFOTRANSFERASE"/>
    <property type="match status" value="1"/>
</dbReference>
<keyword evidence="8" id="KW-0472">Membrane</keyword>
<keyword evidence="6" id="KW-1133">Transmembrane helix</keyword>
<dbReference type="Proteomes" id="UP000007110">
    <property type="component" value="Unassembled WGS sequence"/>
</dbReference>
<evidence type="ECO:0000256" key="2">
    <source>
        <dbReference type="ARBA" id="ARBA00008124"/>
    </source>
</evidence>
<evidence type="ECO:0000256" key="6">
    <source>
        <dbReference type="ARBA" id="ARBA00022989"/>
    </source>
</evidence>
<protein>
    <recommendedName>
        <fullName evidence="13">Galactosylceramide sulfotransferase</fullName>
    </recommendedName>
</protein>
<evidence type="ECO:0000256" key="9">
    <source>
        <dbReference type="ARBA" id="ARBA00023180"/>
    </source>
</evidence>
<dbReference type="GO" id="GO:0001733">
    <property type="term" value="F:galactosylceramide sulfotransferase activity"/>
    <property type="evidence" value="ECO:0007669"/>
    <property type="project" value="InterPro"/>
</dbReference>
<dbReference type="OrthoDB" id="514299at2759"/>